<keyword evidence="10" id="KW-1133">Transmembrane helix</keyword>
<evidence type="ECO:0000256" key="4">
    <source>
        <dbReference type="ARBA" id="ARBA00006768"/>
    </source>
</evidence>
<evidence type="ECO:0000259" key="11">
    <source>
        <dbReference type="Pfam" id="PF03632"/>
    </source>
</evidence>
<keyword evidence="10" id="KW-0812">Transmembrane</keyword>
<evidence type="ECO:0000256" key="3">
    <source>
        <dbReference type="ARBA" id="ARBA00004606"/>
    </source>
</evidence>
<gene>
    <name evidence="14" type="ORF">LADA_0H07008G</name>
</gene>
<name>A0A1G4K1V5_9SACH</name>
<sequence length="1136" mass="127361">MEKAKCRSYRSCIAVITLSAVVLTSWLLLHSIPKASHLHLPCRVFRSHHRHHNAHVERRRRSSETLYELLSDSQDTYYDEDAWVVGTTFFSENTFSRQPYVANGYIGSRIPNVGFGYAPDTFNIWIPDASTPGALDNGWPLRNRRFAGAFVSDFYGLEPKLNSTNFPELDDKGYSTVLCAIPQWTDIDFSIRNDTLKFNAQSVHALQVSNYNQNLSLQTGTVTTELDWLDTLHIKSTVFAHRTVHPLGVVKLEISLIPENSANIDTIDLQVYDTLNHSTSRRTNLKNLGYDTDGIFMEVEPNNVPYSSAAMYSTLRFASAAGNLDGVLFQVTDANTSVISKHFVQLTAENPSVTIFKYVGVMSTEYDRYDKTAPNSQIAKDIVMSHLGAYNTLSEIHRQEWINLYDNASIEIPSDSLLELAAKSSLFHLLANTRRFNVSQERGLPVPSSGLSSDSYAGLVFWDADLWILPSLLPFFPDISRHMVNYREKTHEQAKTNAASNGWPGALYPWTSGRFANCTSTGPCVDYEYHINIDVAMASFLVYLNGANGIDDEYLRKTTWPLVRDAATFFTAFVKYNPELDAYETHNMTDPDEYANFVSNGAFTNAGIKTLLKWAIDIGRHLKEKVDPKWKEVSSKILIPIAESNITLEYSGMNSSVEIKQADVMLMTYPLGYITDETILDNAIRNLYYYSERQSASGPAMTYPVFVAAAAGLLNHGCSSQSYLYKSVLPYVRAPFVQFSEQSDDNFLTNGFTQPAFPFLTGNGGYLQSLLFGLTGLRYSYSTNKTTGQIDRLLKFNPIKLPLLAGGITIRNFKYMGQVLDVEIGDENATVVHKSGVNPINIRVLDRNIIHDREMGLFHQPHVHRHKDLPAKDVVLQPGETLSVKLFEPLLNIDGNLAEGKQVTNFTTGVPGDVIYSVTDGNNFTHWQPLHKEDCAKILIDLGPGNEYALNGGTILWGGRPARNISVFVLPYKGDIEEALYNASREVEEFSPETATDILGFTGQALDMQSRLSGTREQFYDNVDCREMLHSQKLDIGQLSKISPDALLLKSRFVPVLRDLKVTPSVPYVWEDASKGEIQIPRSNVTNFVFDYQNYTNESVTALWPPPRFVLLCVQGTFDDDDDPRGATIKEIGLMQ</sequence>
<evidence type="ECO:0000313" key="14">
    <source>
        <dbReference type="EMBL" id="SCU97577.1"/>
    </source>
</evidence>
<evidence type="ECO:0000256" key="5">
    <source>
        <dbReference type="ARBA" id="ARBA00012757"/>
    </source>
</evidence>
<protein>
    <recommendedName>
        <fullName evidence="5">alpha,alpha-trehalase</fullName>
        <ecNumber evidence="5">3.2.1.28</ecNumber>
    </recommendedName>
</protein>
<dbReference type="GO" id="GO:0009277">
    <property type="term" value="C:fungal-type cell wall"/>
    <property type="evidence" value="ECO:0007669"/>
    <property type="project" value="EnsemblFungi"/>
</dbReference>
<dbReference type="InterPro" id="IPR037018">
    <property type="entry name" value="GH65_N"/>
</dbReference>
<dbReference type="Gene3D" id="1.50.10.10">
    <property type="match status" value="1"/>
</dbReference>
<feature type="transmembrane region" description="Helical" evidence="10">
    <location>
        <begin position="12"/>
        <end position="29"/>
    </location>
</feature>
<dbReference type="OrthoDB" id="200349at2759"/>
<keyword evidence="10" id="KW-0472">Membrane</keyword>
<organism evidence="14 15">
    <name type="scientific">Lachancea dasiensis</name>
    <dbReference type="NCBI Taxonomy" id="1072105"/>
    <lineage>
        <taxon>Eukaryota</taxon>
        <taxon>Fungi</taxon>
        <taxon>Dikarya</taxon>
        <taxon>Ascomycota</taxon>
        <taxon>Saccharomycotina</taxon>
        <taxon>Saccharomycetes</taxon>
        <taxon>Saccharomycetales</taxon>
        <taxon>Saccharomycetaceae</taxon>
        <taxon>Lachancea</taxon>
    </lineage>
</organism>
<dbReference type="InterPro" id="IPR008928">
    <property type="entry name" value="6-hairpin_glycosidase_sf"/>
</dbReference>
<dbReference type="Proteomes" id="UP000190274">
    <property type="component" value="Chromosome H"/>
</dbReference>
<keyword evidence="7" id="KW-0378">Hydrolase</keyword>
<evidence type="ECO:0000256" key="10">
    <source>
        <dbReference type="SAM" id="Phobius"/>
    </source>
</evidence>
<dbReference type="Gene3D" id="2.70.98.40">
    <property type="entry name" value="Glycoside hydrolase, family 65, N-terminal domain"/>
    <property type="match status" value="1"/>
</dbReference>
<dbReference type="GO" id="GO:0005993">
    <property type="term" value="P:trehalose catabolic process"/>
    <property type="evidence" value="ECO:0007669"/>
    <property type="project" value="EnsemblFungi"/>
</dbReference>
<dbReference type="GO" id="GO:0015771">
    <property type="term" value="P:trehalose transport"/>
    <property type="evidence" value="ECO:0007669"/>
    <property type="project" value="EnsemblFungi"/>
</dbReference>
<evidence type="ECO:0000256" key="2">
    <source>
        <dbReference type="ARBA" id="ARBA00004418"/>
    </source>
</evidence>
<evidence type="ECO:0000256" key="1">
    <source>
        <dbReference type="ARBA" id="ARBA00001576"/>
    </source>
</evidence>
<dbReference type="GO" id="GO:0015976">
    <property type="term" value="P:carbon utilization"/>
    <property type="evidence" value="ECO:0007669"/>
    <property type="project" value="EnsemblFungi"/>
</dbReference>
<evidence type="ECO:0000256" key="8">
    <source>
        <dbReference type="ARBA" id="ARBA00022968"/>
    </source>
</evidence>
<keyword evidence="8" id="KW-0735">Signal-anchor</keyword>
<dbReference type="InterPro" id="IPR005195">
    <property type="entry name" value="Glyco_hydro_65_M"/>
</dbReference>
<feature type="domain" description="Glycoside hydrolase family 65 C-terminal" evidence="12">
    <location>
        <begin position="794"/>
        <end position="849"/>
    </location>
</feature>
<comment type="similarity">
    <text evidence="4">Belongs to the glycosyl hydrolase 65 family.</text>
</comment>
<comment type="subcellular location">
    <subcellularLocation>
        <location evidence="3">Membrane</location>
        <topology evidence="3">Single-pass type II membrane protein</topology>
    </subcellularLocation>
    <subcellularLocation>
        <location evidence="2">Periplasm</location>
    </subcellularLocation>
</comment>
<evidence type="ECO:0000256" key="7">
    <source>
        <dbReference type="ARBA" id="ARBA00022801"/>
    </source>
</evidence>
<dbReference type="Pfam" id="PF03636">
    <property type="entry name" value="Glyco_hydro_65N"/>
    <property type="match status" value="1"/>
</dbReference>
<comment type="catalytic activity">
    <reaction evidence="1">
        <text>alpha,alpha-trehalose + H2O = alpha-D-glucose + beta-D-glucose</text>
        <dbReference type="Rhea" id="RHEA:32675"/>
        <dbReference type="ChEBI" id="CHEBI:15377"/>
        <dbReference type="ChEBI" id="CHEBI:15903"/>
        <dbReference type="ChEBI" id="CHEBI:16551"/>
        <dbReference type="ChEBI" id="CHEBI:17925"/>
        <dbReference type="EC" id="3.2.1.28"/>
    </reaction>
</comment>
<evidence type="ECO:0000259" key="13">
    <source>
        <dbReference type="Pfam" id="PF03636"/>
    </source>
</evidence>
<evidence type="ECO:0000256" key="9">
    <source>
        <dbReference type="ARBA" id="ARBA00023180"/>
    </source>
</evidence>
<dbReference type="SUPFAM" id="SSF48208">
    <property type="entry name" value="Six-hairpin glycosidases"/>
    <property type="match status" value="1"/>
</dbReference>
<dbReference type="GO" id="GO:0004555">
    <property type="term" value="F:alpha,alpha-trehalase activity"/>
    <property type="evidence" value="ECO:0007669"/>
    <property type="project" value="UniProtKB-EC"/>
</dbReference>
<dbReference type="Pfam" id="PF03633">
    <property type="entry name" value="Glyco_hydro_65C"/>
    <property type="match status" value="1"/>
</dbReference>
<dbReference type="FunFam" id="1.50.10.10:FF:000032">
    <property type="entry name" value="Vacuolar acid trehalase"/>
    <property type="match status" value="1"/>
</dbReference>
<dbReference type="InterPro" id="IPR011013">
    <property type="entry name" value="Gal_mutarotase_sf_dom"/>
</dbReference>
<dbReference type="EC" id="3.2.1.28" evidence="5"/>
<dbReference type="PANTHER" id="PTHR11051">
    <property type="entry name" value="GLYCOSYL HYDROLASE-RELATED"/>
    <property type="match status" value="1"/>
</dbReference>
<dbReference type="AlphaFoldDB" id="A0A1G4K1V5"/>
<evidence type="ECO:0000256" key="6">
    <source>
        <dbReference type="ARBA" id="ARBA00022764"/>
    </source>
</evidence>
<evidence type="ECO:0000313" key="15">
    <source>
        <dbReference type="Proteomes" id="UP000190274"/>
    </source>
</evidence>
<dbReference type="STRING" id="1266660.A0A1G4K1V5"/>
<dbReference type="GO" id="GO:0000328">
    <property type="term" value="C:fungal-type vacuole lumen"/>
    <property type="evidence" value="ECO:0007669"/>
    <property type="project" value="EnsemblFungi"/>
</dbReference>
<accession>A0A1G4K1V5</accession>
<dbReference type="InterPro" id="IPR012341">
    <property type="entry name" value="6hp_glycosidase-like_sf"/>
</dbReference>
<proteinExistence type="inferred from homology"/>
<dbReference type="SUPFAM" id="SSF74650">
    <property type="entry name" value="Galactose mutarotase-like"/>
    <property type="match status" value="1"/>
</dbReference>
<dbReference type="GO" id="GO:0030287">
    <property type="term" value="C:cell wall-bounded periplasmic space"/>
    <property type="evidence" value="ECO:0007669"/>
    <property type="project" value="EnsemblFungi"/>
</dbReference>
<dbReference type="InterPro" id="IPR005194">
    <property type="entry name" value="Glyco_hydro_65_C"/>
</dbReference>
<reference evidence="14 15" key="1">
    <citation type="submission" date="2016-03" db="EMBL/GenBank/DDBJ databases">
        <authorList>
            <person name="Devillers H."/>
        </authorList>
    </citation>
    <scope>NUCLEOTIDE SEQUENCE [LARGE SCALE GENOMIC DNA]</scope>
    <source>
        <strain evidence="14">CBS 10888</strain>
    </source>
</reference>
<keyword evidence="15" id="KW-1185">Reference proteome</keyword>
<dbReference type="GO" id="GO:0016020">
    <property type="term" value="C:membrane"/>
    <property type="evidence" value="ECO:0007669"/>
    <property type="project" value="UniProtKB-SubCell"/>
</dbReference>
<dbReference type="InterPro" id="IPR005196">
    <property type="entry name" value="Glyco_hydro_65_N"/>
</dbReference>
<dbReference type="EMBL" id="LT598461">
    <property type="protein sequence ID" value="SCU97577.1"/>
    <property type="molecule type" value="Genomic_DNA"/>
</dbReference>
<dbReference type="GO" id="GO:0030246">
    <property type="term" value="F:carbohydrate binding"/>
    <property type="evidence" value="ECO:0007669"/>
    <property type="project" value="InterPro"/>
</dbReference>
<dbReference type="Pfam" id="PF03632">
    <property type="entry name" value="Glyco_hydro_65m"/>
    <property type="match status" value="1"/>
</dbReference>
<keyword evidence="6" id="KW-0574">Periplasm</keyword>
<keyword evidence="9" id="KW-0325">Glycoprotein</keyword>
<feature type="domain" description="Glycoside hydrolase family 65 central catalytic" evidence="11">
    <location>
        <begin position="425"/>
        <end position="644"/>
    </location>
</feature>
<feature type="domain" description="Glycoside hydrolase family 65 N-terminal" evidence="13">
    <location>
        <begin position="96"/>
        <end position="364"/>
    </location>
</feature>
<dbReference type="PANTHER" id="PTHR11051:SF8">
    <property type="entry name" value="PROTEIN-GLUCOSYLGALACTOSYLHYDROXYLYSINE GLUCOSIDASE"/>
    <property type="match status" value="1"/>
</dbReference>
<evidence type="ECO:0000259" key="12">
    <source>
        <dbReference type="Pfam" id="PF03633"/>
    </source>
</evidence>